<keyword evidence="1" id="KW-1133">Transmembrane helix</keyword>
<evidence type="ECO:0000256" key="1">
    <source>
        <dbReference type="SAM" id="Phobius"/>
    </source>
</evidence>
<accession>A0A514A0S3</accession>
<evidence type="ECO:0000313" key="2">
    <source>
        <dbReference type="EMBL" id="QDH46835.1"/>
    </source>
</evidence>
<dbReference type="Proteomes" id="UP000316999">
    <property type="component" value="Segment"/>
</dbReference>
<proteinExistence type="predicted"/>
<sequence length="66" mass="7799">MEWCRTHPRLRRRQLLHHQVIVEAIGWLVIILLATHNLILAYNIRKMGEVLVSMGEELDELQKDKA</sequence>
<dbReference type="EMBL" id="MK838114">
    <property type="protein sequence ID" value="QDH46835.1"/>
    <property type="molecule type" value="Genomic_DNA"/>
</dbReference>
<reference evidence="2 3" key="1">
    <citation type="submission" date="2019-04" db="EMBL/GenBank/DDBJ databases">
        <title>Novel bacteriophages capable of disrupting biofilms from clinical strains of Aeromonas hydrophila with intrinsic antibiotic resistance.</title>
        <authorList>
            <person name="Kabwe M."/>
            <person name="Brown T.L."/>
            <person name="Speirs L."/>
            <person name="Ku H."/>
            <person name="Leach M."/>
            <person name="Chan H.T."/>
            <person name="Petrovski S."/>
            <person name="Lock P."/>
            <person name="Tucci J."/>
        </authorList>
    </citation>
    <scope>NUCLEOTIDE SEQUENCE [LARGE SCALE GENOMIC DNA]</scope>
</reference>
<organism evidence="2 3">
    <name type="scientific">Aeromonas phage LAh_8</name>
    <dbReference type="NCBI Taxonomy" id="2591032"/>
    <lineage>
        <taxon>Viruses</taxon>
        <taxon>Duplodnaviria</taxon>
        <taxon>Heunggongvirae</taxon>
        <taxon>Uroviricota</taxon>
        <taxon>Caudoviricetes</taxon>
        <taxon>Grimontviridae</taxon>
        <taxon>Lahexavirus</taxon>
        <taxon>Lahexavirus LAh8</taxon>
    </lineage>
</organism>
<evidence type="ECO:0000313" key="3">
    <source>
        <dbReference type="Proteomes" id="UP000316999"/>
    </source>
</evidence>
<keyword evidence="1" id="KW-0812">Transmembrane</keyword>
<gene>
    <name evidence="2" type="ORF">LAh8_17</name>
</gene>
<feature type="transmembrane region" description="Helical" evidence="1">
    <location>
        <begin position="20"/>
        <end position="44"/>
    </location>
</feature>
<keyword evidence="1" id="KW-0472">Membrane</keyword>
<keyword evidence="3" id="KW-1185">Reference proteome</keyword>
<protein>
    <submittedName>
        <fullName evidence="2">Uncharacterized protein</fullName>
    </submittedName>
</protein>
<name>A0A514A0S3_9CAUD</name>